<evidence type="ECO:0000313" key="2">
    <source>
        <dbReference type="Proteomes" id="UP000007015"/>
    </source>
</evidence>
<dbReference type="HOGENOM" id="CLU_892511_0_0_1"/>
<protein>
    <submittedName>
        <fullName evidence="1">Uncharacterized protein</fullName>
    </submittedName>
</protein>
<name>B8ANN8_ORYSI</name>
<gene>
    <name evidence="1" type="ORF">OsI_14332</name>
</gene>
<keyword evidence="2" id="KW-1185">Reference proteome</keyword>
<dbReference type="OMA" id="VCPNNNI"/>
<accession>B8ANN8</accession>
<dbReference type="AlphaFoldDB" id="B8ANN8"/>
<reference evidence="1 2" key="1">
    <citation type="journal article" date="2005" name="PLoS Biol.">
        <title>The genomes of Oryza sativa: a history of duplications.</title>
        <authorList>
            <person name="Yu J."/>
            <person name="Wang J."/>
            <person name="Lin W."/>
            <person name="Li S."/>
            <person name="Li H."/>
            <person name="Zhou J."/>
            <person name="Ni P."/>
            <person name="Dong W."/>
            <person name="Hu S."/>
            <person name="Zeng C."/>
            <person name="Zhang J."/>
            <person name="Zhang Y."/>
            <person name="Li R."/>
            <person name="Xu Z."/>
            <person name="Li S."/>
            <person name="Li X."/>
            <person name="Zheng H."/>
            <person name="Cong L."/>
            <person name="Lin L."/>
            <person name="Yin J."/>
            <person name="Geng J."/>
            <person name="Li G."/>
            <person name="Shi J."/>
            <person name="Liu J."/>
            <person name="Lv H."/>
            <person name="Li J."/>
            <person name="Wang J."/>
            <person name="Deng Y."/>
            <person name="Ran L."/>
            <person name="Shi X."/>
            <person name="Wang X."/>
            <person name="Wu Q."/>
            <person name="Li C."/>
            <person name="Ren X."/>
            <person name="Wang J."/>
            <person name="Wang X."/>
            <person name="Li D."/>
            <person name="Liu D."/>
            <person name="Zhang X."/>
            <person name="Ji Z."/>
            <person name="Zhao W."/>
            <person name="Sun Y."/>
            <person name="Zhang Z."/>
            <person name="Bao J."/>
            <person name="Han Y."/>
            <person name="Dong L."/>
            <person name="Ji J."/>
            <person name="Chen P."/>
            <person name="Wu S."/>
            <person name="Liu J."/>
            <person name="Xiao Y."/>
            <person name="Bu D."/>
            <person name="Tan J."/>
            <person name="Yang L."/>
            <person name="Ye C."/>
            <person name="Zhang J."/>
            <person name="Xu J."/>
            <person name="Zhou Y."/>
            <person name="Yu Y."/>
            <person name="Zhang B."/>
            <person name="Zhuang S."/>
            <person name="Wei H."/>
            <person name="Liu B."/>
            <person name="Lei M."/>
            <person name="Yu H."/>
            <person name="Li Y."/>
            <person name="Xu H."/>
            <person name="Wei S."/>
            <person name="He X."/>
            <person name="Fang L."/>
            <person name="Zhang Z."/>
            <person name="Zhang Y."/>
            <person name="Huang X."/>
            <person name="Su Z."/>
            <person name="Tong W."/>
            <person name="Li J."/>
            <person name="Tong Z."/>
            <person name="Li S."/>
            <person name="Ye J."/>
            <person name="Wang L."/>
            <person name="Fang L."/>
            <person name="Lei T."/>
            <person name="Chen C."/>
            <person name="Chen H."/>
            <person name="Xu Z."/>
            <person name="Li H."/>
            <person name="Huang H."/>
            <person name="Zhang F."/>
            <person name="Xu H."/>
            <person name="Li N."/>
            <person name="Zhao C."/>
            <person name="Li S."/>
            <person name="Dong L."/>
            <person name="Huang Y."/>
            <person name="Li L."/>
            <person name="Xi Y."/>
            <person name="Qi Q."/>
            <person name="Li W."/>
            <person name="Zhang B."/>
            <person name="Hu W."/>
            <person name="Zhang Y."/>
            <person name="Tian X."/>
            <person name="Jiao Y."/>
            <person name="Liang X."/>
            <person name="Jin J."/>
            <person name="Gao L."/>
            <person name="Zheng W."/>
            <person name="Hao B."/>
            <person name="Liu S."/>
            <person name="Wang W."/>
            <person name="Yuan L."/>
            <person name="Cao M."/>
            <person name="McDermott J."/>
            <person name="Samudrala R."/>
            <person name="Wang J."/>
            <person name="Wong G.K."/>
            <person name="Yang H."/>
        </authorList>
    </citation>
    <scope>NUCLEOTIDE SEQUENCE [LARGE SCALE GENOMIC DNA]</scope>
    <source>
        <strain evidence="2">cv. 93-11</strain>
    </source>
</reference>
<organism evidence="1 2">
    <name type="scientific">Oryza sativa subsp. indica</name>
    <name type="common">Rice</name>
    <dbReference type="NCBI Taxonomy" id="39946"/>
    <lineage>
        <taxon>Eukaryota</taxon>
        <taxon>Viridiplantae</taxon>
        <taxon>Streptophyta</taxon>
        <taxon>Embryophyta</taxon>
        <taxon>Tracheophyta</taxon>
        <taxon>Spermatophyta</taxon>
        <taxon>Magnoliopsida</taxon>
        <taxon>Liliopsida</taxon>
        <taxon>Poales</taxon>
        <taxon>Poaceae</taxon>
        <taxon>BOP clade</taxon>
        <taxon>Oryzoideae</taxon>
        <taxon>Oryzeae</taxon>
        <taxon>Oryzinae</taxon>
        <taxon>Oryza</taxon>
        <taxon>Oryza sativa</taxon>
    </lineage>
</organism>
<dbReference type="Gramene" id="BGIOSGA009438-TA">
    <property type="protein sequence ID" value="BGIOSGA009438-PA"/>
    <property type="gene ID" value="BGIOSGA009438"/>
</dbReference>
<proteinExistence type="predicted"/>
<sequence length="312" mass="34368">MFDGMEVHTGKAFKERIAAIKTSPTDLMATSPSPLPASPTSAPTWYSTVCPNNNIMYTTASSCHFNKKPILEVALELGDHEEKAHALCIDTIGCFKDMHAKCSTFGLETNGDANQAVVMSPTIIGMSKIIPASVVLVDIFSPTSITDIKMYTLMATRDVSQLLMEPSPVMGLKLDAIISVENEVPDGCSMKCHEDGQKALMENPKRNPWPPPNSGEHVLRRWEMGLCIESFLAILDTKLLVISVNKDNALQGKASNFLVVWWNASATKELAMVMMEKQLCDVSHGIVAFIMQRHWGSWWIIDIGGTFCMESK</sequence>
<evidence type="ECO:0000313" key="1">
    <source>
        <dbReference type="EMBL" id="EEC76539.1"/>
    </source>
</evidence>
<dbReference type="EMBL" id="CM000128">
    <property type="protein sequence ID" value="EEC76539.1"/>
    <property type="molecule type" value="Genomic_DNA"/>
</dbReference>
<dbReference type="Proteomes" id="UP000007015">
    <property type="component" value="Chromosome 3"/>
</dbReference>